<dbReference type="GeneID" id="94691702"/>
<dbReference type="EMBL" id="FNPE01000014">
    <property type="protein sequence ID" value="SDZ18764.1"/>
    <property type="molecule type" value="Genomic_DNA"/>
</dbReference>
<dbReference type="AlphaFoldDB" id="A0A1H3QYY3"/>
<feature type="transmembrane region" description="Helical" evidence="5">
    <location>
        <begin position="375"/>
        <end position="397"/>
    </location>
</feature>
<gene>
    <name evidence="7" type="ORF">SAMN05421547_11424</name>
</gene>
<feature type="transmembrane region" description="Helical" evidence="5">
    <location>
        <begin position="188"/>
        <end position="209"/>
    </location>
</feature>
<feature type="transmembrane region" description="Helical" evidence="5">
    <location>
        <begin position="244"/>
        <end position="265"/>
    </location>
</feature>
<dbReference type="InterPro" id="IPR011701">
    <property type="entry name" value="MFS"/>
</dbReference>
<dbReference type="Gene3D" id="1.20.1250.20">
    <property type="entry name" value="MFS general substrate transporter like domains"/>
    <property type="match status" value="2"/>
</dbReference>
<dbReference type="InterPro" id="IPR036259">
    <property type="entry name" value="MFS_trans_sf"/>
</dbReference>
<feature type="transmembrane region" description="Helical" evidence="5">
    <location>
        <begin position="160"/>
        <end position="182"/>
    </location>
</feature>
<accession>A0A1H3QYY3</accession>
<feature type="compositionally biased region" description="Polar residues" evidence="4">
    <location>
        <begin position="1"/>
        <end position="14"/>
    </location>
</feature>
<keyword evidence="3 5" id="KW-0472">Membrane</keyword>
<dbReference type="PROSITE" id="PS50850">
    <property type="entry name" value="MFS"/>
    <property type="match status" value="1"/>
</dbReference>
<dbReference type="PANTHER" id="PTHR23527">
    <property type="entry name" value="BLL3282 PROTEIN"/>
    <property type="match status" value="1"/>
</dbReference>
<feature type="transmembrane region" description="Helical" evidence="5">
    <location>
        <begin position="271"/>
        <end position="294"/>
    </location>
</feature>
<dbReference type="PANTHER" id="PTHR23527:SF1">
    <property type="entry name" value="BLL3282 PROTEIN"/>
    <property type="match status" value="1"/>
</dbReference>
<dbReference type="InterPro" id="IPR052952">
    <property type="entry name" value="MFS-Transporter"/>
</dbReference>
<feature type="region of interest" description="Disordered" evidence="4">
    <location>
        <begin position="1"/>
        <end position="21"/>
    </location>
</feature>
<feature type="transmembrane region" description="Helical" evidence="5">
    <location>
        <begin position="306"/>
        <end position="327"/>
    </location>
</feature>
<evidence type="ECO:0000313" key="7">
    <source>
        <dbReference type="EMBL" id="SDZ18764.1"/>
    </source>
</evidence>
<feature type="domain" description="Major facilitator superfamily (MFS) profile" evidence="6">
    <location>
        <begin position="1"/>
        <end position="213"/>
    </location>
</feature>
<keyword evidence="1 5" id="KW-0812">Transmembrane</keyword>
<proteinExistence type="predicted"/>
<evidence type="ECO:0000313" key="8">
    <source>
        <dbReference type="Proteomes" id="UP000183417"/>
    </source>
</evidence>
<dbReference type="InterPro" id="IPR020846">
    <property type="entry name" value="MFS_dom"/>
</dbReference>
<reference evidence="7 8" key="1">
    <citation type="submission" date="2016-10" db="EMBL/GenBank/DDBJ databases">
        <authorList>
            <person name="de Groot N.N."/>
        </authorList>
    </citation>
    <scope>NUCLEOTIDE SEQUENCE [LARGE SCALE GENOMIC DNA]</scope>
    <source>
        <strain evidence="7 8">LMG 24775</strain>
    </source>
</reference>
<dbReference type="Proteomes" id="UP000183417">
    <property type="component" value="Unassembled WGS sequence"/>
</dbReference>
<dbReference type="Pfam" id="PF07690">
    <property type="entry name" value="MFS_1"/>
    <property type="match status" value="1"/>
</dbReference>
<name>A0A1H3QYY3_9BURK</name>
<sequence>MTSSPAGRSANPSPLASPRPPRHRWKVLAAGVIANAAFSVAFSGIPMTAILMRSGYQLDTQTLGLALGLMGLGIALSELPWGLLTDRWGDRPVLLLGLCGTALALAAMALWASPSPDHIPSFGLLAGGLVLVGLLGGSVNGASGRAVMGWFAEGERGLAMSIRQTAVPLGGAIGAPLLTGLATHAGFAAVYGVLAALCLAAAVFAALWIQEPAHAPASGKAAAPGRAGPSAPGPLRDRQAWRMAAGIGILCAPQFAVLSFGTVFLHDHAHLGLGVAAAVMSAVQLASMALRICSGRWTDRRQNRPAFLRACCQLTLALFAGMAALSWSSHPGASAVSPAMGLVLMVMLGVCGICVSAWHGVAYTQLAGLAGAARAGTALGMANTSVFAVCFLVPLAIPHLLSAQGWGLVWACAAACAGWAMHLFARAGVAGNPGATQGALLNENTGCLPTASSHRP</sequence>
<protein>
    <submittedName>
        <fullName evidence="7">Sugar phosphate permease</fullName>
    </submittedName>
</protein>
<feature type="transmembrane region" description="Helical" evidence="5">
    <location>
        <begin position="339"/>
        <end position="363"/>
    </location>
</feature>
<evidence type="ECO:0000256" key="3">
    <source>
        <dbReference type="ARBA" id="ARBA00023136"/>
    </source>
</evidence>
<feature type="transmembrane region" description="Helical" evidence="5">
    <location>
        <begin position="119"/>
        <end position="139"/>
    </location>
</feature>
<keyword evidence="2 5" id="KW-1133">Transmembrane helix</keyword>
<evidence type="ECO:0000256" key="5">
    <source>
        <dbReference type="SAM" id="Phobius"/>
    </source>
</evidence>
<evidence type="ECO:0000259" key="6">
    <source>
        <dbReference type="PROSITE" id="PS50850"/>
    </source>
</evidence>
<feature type="transmembrane region" description="Helical" evidence="5">
    <location>
        <begin position="403"/>
        <end position="425"/>
    </location>
</feature>
<dbReference type="SUPFAM" id="SSF103473">
    <property type="entry name" value="MFS general substrate transporter"/>
    <property type="match status" value="1"/>
</dbReference>
<organism evidence="7 8">
    <name type="scientific">Delftia lacustris</name>
    <dbReference type="NCBI Taxonomy" id="558537"/>
    <lineage>
        <taxon>Bacteria</taxon>
        <taxon>Pseudomonadati</taxon>
        <taxon>Pseudomonadota</taxon>
        <taxon>Betaproteobacteria</taxon>
        <taxon>Burkholderiales</taxon>
        <taxon>Comamonadaceae</taxon>
        <taxon>Delftia</taxon>
    </lineage>
</organism>
<evidence type="ECO:0000256" key="4">
    <source>
        <dbReference type="SAM" id="MobiDB-lite"/>
    </source>
</evidence>
<dbReference type="RefSeq" id="WP_074922958.1">
    <property type="nucleotide sequence ID" value="NZ_CP141274.1"/>
</dbReference>
<dbReference type="GO" id="GO:0022857">
    <property type="term" value="F:transmembrane transporter activity"/>
    <property type="evidence" value="ECO:0007669"/>
    <property type="project" value="InterPro"/>
</dbReference>
<feature type="transmembrane region" description="Helical" evidence="5">
    <location>
        <begin position="27"/>
        <end position="51"/>
    </location>
</feature>
<feature type="transmembrane region" description="Helical" evidence="5">
    <location>
        <begin position="93"/>
        <end position="113"/>
    </location>
</feature>
<evidence type="ECO:0000256" key="1">
    <source>
        <dbReference type="ARBA" id="ARBA00022692"/>
    </source>
</evidence>
<feature type="transmembrane region" description="Helical" evidence="5">
    <location>
        <begin position="63"/>
        <end position="81"/>
    </location>
</feature>
<evidence type="ECO:0000256" key="2">
    <source>
        <dbReference type="ARBA" id="ARBA00022989"/>
    </source>
</evidence>